<keyword evidence="9" id="KW-1185">Reference proteome</keyword>
<evidence type="ECO:0000313" key="9">
    <source>
        <dbReference type="Proteomes" id="UP000181956"/>
    </source>
</evidence>
<feature type="transmembrane region" description="Helical" evidence="7">
    <location>
        <begin position="413"/>
        <end position="434"/>
    </location>
</feature>
<feature type="transmembrane region" description="Helical" evidence="7">
    <location>
        <begin position="446"/>
        <end position="469"/>
    </location>
</feature>
<feature type="transmembrane region" description="Helical" evidence="7">
    <location>
        <begin position="328"/>
        <end position="345"/>
    </location>
</feature>
<organism evidence="8 9">
    <name type="scientific">Microterricola viridarii</name>
    <dbReference type="NCBI Taxonomy" id="412690"/>
    <lineage>
        <taxon>Bacteria</taxon>
        <taxon>Bacillati</taxon>
        <taxon>Actinomycetota</taxon>
        <taxon>Actinomycetes</taxon>
        <taxon>Micrococcales</taxon>
        <taxon>Microbacteriaceae</taxon>
        <taxon>Microterricola</taxon>
    </lineage>
</organism>
<dbReference type="EMBL" id="LT629742">
    <property type="protein sequence ID" value="SDT33925.1"/>
    <property type="molecule type" value="Genomic_DNA"/>
</dbReference>
<accession>A0A1H1ZJG2</accession>
<keyword evidence="4 7" id="KW-0812">Transmembrane</keyword>
<feature type="transmembrane region" description="Helical" evidence="7">
    <location>
        <begin position="148"/>
        <end position="168"/>
    </location>
</feature>
<dbReference type="InterPro" id="IPR050833">
    <property type="entry name" value="Poly_Biosynth_Transport"/>
</dbReference>
<reference evidence="9" key="1">
    <citation type="submission" date="2016-10" db="EMBL/GenBank/DDBJ databases">
        <authorList>
            <person name="Varghese N."/>
            <person name="Submissions S."/>
        </authorList>
    </citation>
    <scope>NUCLEOTIDE SEQUENCE [LARGE SCALE GENOMIC DNA]</scope>
    <source>
        <strain evidence="9">DSM 21772</strain>
    </source>
</reference>
<feature type="transmembrane region" description="Helical" evidence="7">
    <location>
        <begin position="83"/>
        <end position="111"/>
    </location>
</feature>
<protein>
    <submittedName>
        <fullName evidence="8">Polysaccharide biosynthesis protein</fullName>
    </submittedName>
</protein>
<sequence>MTESDSLRSKATHSIGWIILERWTSRLLALVVIAVLTRLISPEDFGLVAMATVVIALLQVFVEAGFVTVLVQKKELSPKDSSTAFWTSVSLSILIYAALFLTAPLLAGLFGEPDLTAVLQVMGLSLPISAFAQVPAALLERSFGFRSLAIRQVIGAMCGAAFAIPIAFSGGGVWALVVQAIATNTASVIVLWAATSWRPKWEYSISSLKSMWSMGMRIMAIGLLDALQQNIDKLLVGAFFSAQELGFYYLAQRIGTILIELVTTVMSKVTLTTFSKVQDDLPRLSRIFLQMTFASAAIGVPIFGLVAVLAPQLVPFAFGDGWDQTVPILWILAGGWAFGAVMYFDRNAFIAIGRANVALWVAILQNIVGVLLVFALLPFGVFGVAFSRWSRIVTWPVRIWALHRLIELPVAKYLAQVFRCILAIIPVVVAIAFLQTTAWAGSEHAFWTFAVPLAVAGLASYGALLWVVAGRENRLVLRQISTDVRTRIARKKSAAAASIDA</sequence>
<gene>
    <name evidence="8" type="ORF">SAMN04489834_3485</name>
</gene>
<dbReference type="PANTHER" id="PTHR30250">
    <property type="entry name" value="PST FAMILY PREDICTED COLANIC ACID TRANSPORTER"/>
    <property type="match status" value="1"/>
</dbReference>
<keyword evidence="6 7" id="KW-0472">Membrane</keyword>
<dbReference type="OrthoDB" id="9770347at2"/>
<evidence type="ECO:0000256" key="7">
    <source>
        <dbReference type="SAM" id="Phobius"/>
    </source>
</evidence>
<dbReference type="STRING" id="412690.SAMN04489834_3485"/>
<feature type="transmembrane region" description="Helical" evidence="7">
    <location>
        <begin position="287"/>
        <end position="308"/>
    </location>
</feature>
<feature type="transmembrane region" description="Helical" evidence="7">
    <location>
        <begin position="174"/>
        <end position="195"/>
    </location>
</feature>
<dbReference type="GO" id="GO:0005886">
    <property type="term" value="C:plasma membrane"/>
    <property type="evidence" value="ECO:0007669"/>
    <property type="project" value="UniProtKB-SubCell"/>
</dbReference>
<dbReference type="RefSeq" id="WP_083365165.1">
    <property type="nucleotide sequence ID" value="NZ_LT629742.1"/>
</dbReference>
<feature type="transmembrane region" description="Helical" evidence="7">
    <location>
        <begin position="357"/>
        <end position="377"/>
    </location>
</feature>
<name>A0A1H1ZJG2_9MICO</name>
<comment type="subcellular location">
    <subcellularLocation>
        <location evidence="1">Cell membrane</location>
        <topology evidence="1">Multi-pass membrane protein</topology>
    </subcellularLocation>
</comment>
<evidence type="ECO:0000256" key="4">
    <source>
        <dbReference type="ARBA" id="ARBA00022692"/>
    </source>
</evidence>
<evidence type="ECO:0000256" key="3">
    <source>
        <dbReference type="ARBA" id="ARBA00022475"/>
    </source>
</evidence>
<evidence type="ECO:0000256" key="2">
    <source>
        <dbReference type="ARBA" id="ARBA00007430"/>
    </source>
</evidence>
<dbReference type="CDD" id="cd13127">
    <property type="entry name" value="MATE_tuaB_like"/>
    <property type="match status" value="1"/>
</dbReference>
<keyword evidence="5 7" id="KW-1133">Transmembrane helix</keyword>
<dbReference type="Pfam" id="PF13440">
    <property type="entry name" value="Polysacc_synt_3"/>
    <property type="match status" value="1"/>
</dbReference>
<comment type="similarity">
    <text evidence="2">Belongs to the polysaccharide synthase family.</text>
</comment>
<dbReference type="AlphaFoldDB" id="A0A1H1ZJG2"/>
<proteinExistence type="inferred from homology"/>
<evidence type="ECO:0000256" key="6">
    <source>
        <dbReference type="ARBA" id="ARBA00023136"/>
    </source>
</evidence>
<evidence type="ECO:0000313" key="8">
    <source>
        <dbReference type="EMBL" id="SDT33925.1"/>
    </source>
</evidence>
<evidence type="ECO:0000256" key="5">
    <source>
        <dbReference type="ARBA" id="ARBA00022989"/>
    </source>
</evidence>
<feature type="transmembrane region" description="Helical" evidence="7">
    <location>
        <begin position="47"/>
        <end position="71"/>
    </location>
</feature>
<feature type="transmembrane region" description="Helical" evidence="7">
    <location>
        <begin position="23"/>
        <end position="41"/>
    </location>
</feature>
<keyword evidence="3" id="KW-1003">Cell membrane</keyword>
<feature type="transmembrane region" description="Helical" evidence="7">
    <location>
        <begin position="117"/>
        <end position="139"/>
    </location>
</feature>
<evidence type="ECO:0000256" key="1">
    <source>
        <dbReference type="ARBA" id="ARBA00004651"/>
    </source>
</evidence>
<dbReference type="Proteomes" id="UP000181956">
    <property type="component" value="Chromosome I"/>
</dbReference>
<dbReference type="PANTHER" id="PTHR30250:SF10">
    <property type="entry name" value="LIPOPOLYSACCHARIDE BIOSYNTHESIS PROTEIN WZXC"/>
    <property type="match status" value="1"/>
</dbReference>